<protein>
    <submittedName>
        <fullName evidence="9">CMP/dCMP deaminase, zinc-binding</fullName>
    </submittedName>
</protein>
<feature type="binding site" evidence="7">
    <location>
        <position position="109"/>
    </location>
    <ligand>
        <name>Zn(2+)</name>
        <dbReference type="ChEBI" id="CHEBI:29105"/>
        <note>catalytic</note>
    </ligand>
</feature>
<evidence type="ECO:0000256" key="7">
    <source>
        <dbReference type="PIRSR" id="PIRSR006019-2"/>
    </source>
</evidence>
<evidence type="ECO:0000256" key="3">
    <source>
        <dbReference type="ARBA" id="ARBA00022723"/>
    </source>
</evidence>
<dbReference type="InterPro" id="IPR002125">
    <property type="entry name" value="CMP_dCMP_dom"/>
</dbReference>
<dbReference type="AlphaFoldDB" id="A1HRA5"/>
<accession>A1HRA5</accession>
<feature type="binding site" evidence="7">
    <location>
        <position position="106"/>
    </location>
    <ligand>
        <name>Zn(2+)</name>
        <dbReference type="ChEBI" id="CHEBI:29105"/>
        <note>catalytic</note>
    </ligand>
</feature>
<evidence type="ECO:0000256" key="1">
    <source>
        <dbReference type="ARBA" id="ARBA00001947"/>
    </source>
</evidence>
<comment type="similarity">
    <text evidence="2">Belongs to the cytidine and deoxycytidylate deaminase family.</text>
</comment>
<proteinExistence type="inferred from homology"/>
<dbReference type="GO" id="GO:0006220">
    <property type="term" value="P:pyrimidine nucleotide metabolic process"/>
    <property type="evidence" value="ECO:0007669"/>
    <property type="project" value="InterPro"/>
</dbReference>
<feature type="active site" description="Proton donor" evidence="6">
    <location>
        <position position="80"/>
    </location>
</feature>
<reference evidence="9 10" key="1">
    <citation type="submission" date="2007-01" db="EMBL/GenBank/DDBJ databases">
        <title>Annotation of the draft genome assembly of Thermosinus carboxydivorans Nor1.</title>
        <authorList>
            <consortium name="US DOE Joint Genome Institute (JGI-ORNL)"/>
            <person name="Larimer F."/>
            <person name="Land M."/>
            <person name="Hauser L."/>
        </authorList>
    </citation>
    <scope>NUCLEOTIDE SEQUENCE [LARGE SCALE GENOMIC DNA]</scope>
    <source>
        <strain evidence="9 10">Nor1</strain>
    </source>
</reference>
<evidence type="ECO:0000313" key="10">
    <source>
        <dbReference type="Proteomes" id="UP000005139"/>
    </source>
</evidence>
<evidence type="ECO:0000313" key="9">
    <source>
        <dbReference type="EMBL" id="EAX47420.1"/>
    </source>
</evidence>
<dbReference type="RefSeq" id="WP_007289564.1">
    <property type="nucleotide sequence ID" value="NZ_AAWL01000010.1"/>
</dbReference>
<name>A1HRA5_9FIRM</name>
<evidence type="ECO:0000256" key="4">
    <source>
        <dbReference type="ARBA" id="ARBA00022801"/>
    </source>
</evidence>
<dbReference type="EMBL" id="AAWL01000010">
    <property type="protein sequence ID" value="EAX47420.1"/>
    <property type="molecule type" value="Genomic_DNA"/>
</dbReference>
<comment type="caution">
    <text evidence="9">The sequence shown here is derived from an EMBL/GenBank/DDBJ whole genome shotgun (WGS) entry which is preliminary data.</text>
</comment>
<gene>
    <name evidence="9" type="ORF">TcarDRAFT_1438</name>
</gene>
<dbReference type="OrthoDB" id="9788517at2"/>
<dbReference type="InterPro" id="IPR015517">
    <property type="entry name" value="dCMP_deaminase-rel"/>
</dbReference>
<dbReference type="PROSITE" id="PS51747">
    <property type="entry name" value="CYT_DCMP_DEAMINASES_2"/>
    <property type="match status" value="1"/>
</dbReference>
<dbReference type="GO" id="GO:0004132">
    <property type="term" value="F:dCMP deaminase activity"/>
    <property type="evidence" value="ECO:0007669"/>
    <property type="project" value="InterPro"/>
</dbReference>
<dbReference type="PANTHER" id="PTHR11086:SF18">
    <property type="entry name" value="DEOXYCYTIDYLATE DEAMINASE"/>
    <property type="match status" value="1"/>
</dbReference>
<dbReference type="Pfam" id="PF00383">
    <property type="entry name" value="dCMP_cyt_deam_1"/>
    <property type="match status" value="1"/>
</dbReference>
<organism evidence="9 10">
    <name type="scientific">Thermosinus carboxydivorans Nor1</name>
    <dbReference type="NCBI Taxonomy" id="401526"/>
    <lineage>
        <taxon>Bacteria</taxon>
        <taxon>Bacillati</taxon>
        <taxon>Bacillota</taxon>
        <taxon>Negativicutes</taxon>
        <taxon>Selenomonadales</taxon>
        <taxon>Sporomusaceae</taxon>
        <taxon>Thermosinus</taxon>
    </lineage>
</organism>
<evidence type="ECO:0000256" key="5">
    <source>
        <dbReference type="ARBA" id="ARBA00022833"/>
    </source>
</evidence>
<dbReference type="InterPro" id="IPR016193">
    <property type="entry name" value="Cytidine_deaminase-like"/>
</dbReference>
<dbReference type="PROSITE" id="PS00903">
    <property type="entry name" value="CYT_DCMP_DEAMINASES_1"/>
    <property type="match status" value="1"/>
</dbReference>
<reference evidence="9 10" key="2">
    <citation type="submission" date="2007-01" db="EMBL/GenBank/DDBJ databases">
        <title>Sequencing of the draft genome and assembly of Thermosinus carboxydivorans Nor1.</title>
        <authorList>
            <consortium name="US DOE Joint Genome Institute (JGI-PGF)"/>
            <person name="Copeland A."/>
            <person name="Lucas S."/>
            <person name="Lapidus A."/>
            <person name="Barry K."/>
            <person name="Glavina del Rio T."/>
            <person name="Dalin E."/>
            <person name="Tice H."/>
            <person name="Bruce D."/>
            <person name="Pitluck S."/>
            <person name="Richardson P."/>
        </authorList>
    </citation>
    <scope>NUCLEOTIDE SEQUENCE [LARGE SCALE GENOMIC DNA]</scope>
    <source>
        <strain evidence="9 10">Nor1</strain>
    </source>
</reference>
<dbReference type="CDD" id="cd01286">
    <property type="entry name" value="deoxycytidylate_deaminase"/>
    <property type="match status" value="1"/>
</dbReference>
<dbReference type="GO" id="GO:0005737">
    <property type="term" value="C:cytoplasm"/>
    <property type="evidence" value="ECO:0007669"/>
    <property type="project" value="TreeGrafter"/>
</dbReference>
<feature type="domain" description="CMP/dCMP-type deaminase" evidence="8">
    <location>
        <begin position="5"/>
        <end position="143"/>
    </location>
</feature>
<evidence type="ECO:0000259" key="8">
    <source>
        <dbReference type="PROSITE" id="PS51747"/>
    </source>
</evidence>
<dbReference type="SUPFAM" id="SSF53927">
    <property type="entry name" value="Cytidine deaminase-like"/>
    <property type="match status" value="1"/>
</dbReference>
<dbReference type="eggNOG" id="COG2131">
    <property type="taxonomic scope" value="Bacteria"/>
</dbReference>
<keyword evidence="10" id="KW-1185">Reference proteome</keyword>
<sequence length="147" mass="16390">MSRPTWDEYFMDITRVVALRSTCLRRQVGAVIVKDKRLLTSGYNGAPRGLAHCEDVGCLRDTYHVPSGERHELCRGMHAEQNAIVQAALYGVAIEGATLYCTHQPCSACTKMIINAGIRRIVYEHPYPDPLARELVQEAGIECVCLK</sequence>
<dbReference type="Proteomes" id="UP000005139">
    <property type="component" value="Unassembled WGS sequence"/>
</dbReference>
<dbReference type="PIRSF" id="PIRSF006019">
    <property type="entry name" value="dCMP_deaminase"/>
    <property type="match status" value="1"/>
</dbReference>
<dbReference type="InterPro" id="IPR016473">
    <property type="entry name" value="dCMP_deaminase"/>
</dbReference>
<keyword evidence="3 7" id="KW-0479">Metal-binding</keyword>
<dbReference type="Gene3D" id="3.40.140.10">
    <property type="entry name" value="Cytidine Deaminase, domain 2"/>
    <property type="match status" value="1"/>
</dbReference>
<dbReference type="PANTHER" id="PTHR11086">
    <property type="entry name" value="DEOXYCYTIDYLATE DEAMINASE-RELATED"/>
    <property type="match status" value="1"/>
</dbReference>
<evidence type="ECO:0000256" key="2">
    <source>
        <dbReference type="ARBA" id="ARBA00006576"/>
    </source>
</evidence>
<comment type="cofactor">
    <cofactor evidence="1 7">
        <name>Zn(2+)</name>
        <dbReference type="ChEBI" id="CHEBI:29105"/>
    </cofactor>
</comment>
<keyword evidence="4" id="KW-0378">Hydrolase</keyword>
<dbReference type="InterPro" id="IPR035105">
    <property type="entry name" value="Deoxycytidylate_deaminase_dom"/>
</dbReference>
<evidence type="ECO:0000256" key="6">
    <source>
        <dbReference type="PIRSR" id="PIRSR006019-1"/>
    </source>
</evidence>
<feature type="binding site" evidence="7">
    <location>
        <position position="78"/>
    </location>
    <ligand>
        <name>Zn(2+)</name>
        <dbReference type="ChEBI" id="CHEBI:29105"/>
        <note>catalytic</note>
    </ligand>
</feature>
<dbReference type="InterPro" id="IPR016192">
    <property type="entry name" value="APOBEC/CMP_deaminase_Zn-bd"/>
</dbReference>
<dbReference type="GO" id="GO:0008270">
    <property type="term" value="F:zinc ion binding"/>
    <property type="evidence" value="ECO:0007669"/>
    <property type="project" value="InterPro"/>
</dbReference>
<keyword evidence="5 7" id="KW-0862">Zinc</keyword>